<dbReference type="EMBL" id="JAINUF010000012">
    <property type="protein sequence ID" value="KAJ8345870.1"/>
    <property type="molecule type" value="Genomic_DNA"/>
</dbReference>
<evidence type="ECO:0000313" key="2">
    <source>
        <dbReference type="EMBL" id="KAJ8345870.1"/>
    </source>
</evidence>
<proteinExistence type="predicted"/>
<dbReference type="AlphaFoldDB" id="A0A9Q1EVK6"/>
<reference evidence="2" key="1">
    <citation type="journal article" date="2023" name="Science">
        <title>Genome structures resolve the early diversification of teleost fishes.</title>
        <authorList>
            <person name="Parey E."/>
            <person name="Louis A."/>
            <person name="Montfort J."/>
            <person name="Bouchez O."/>
            <person name="Roques C."/>
            <person name="Iampietro C."/>
            <person name="Lluch J."/>
            <person name="Castinel A."/>
            <person name="Donnadieu C."/>
            <person name="Desvignes T."/>
            <person name="Floi Bucao C."/>
            <person name="Jouanno E."/>
            <person name="Wen M."/>
            <person name="Mejri S."/>
            <person name="Dirks R."/>
            <person name="Jansen H."/>
            <person name="Henkel C."/>
            <person name="Chen W.J."/>
            <person name="Zahm M."/>
            <person name="Cabau C."/>
            <person name="Klopp C."/>
            <person name="Thompson A.W."/>
            <person name="Robinson-Rechavi M."/>
            <person name="Braasch I."/>
            <person name="Lecointre G."/>
            <person name="Bobe J."/>
            <person name="Postlethwait J.H."/>
            <person name="Berthelot C."/>
            <person name="Roest Crollius H."/>
            <person name="Guiguen Y."/>
        </authorList>
    </citation>
    <scope>NUCLEOTIDE SEQUENCE</scope>
    <source>
        <strain evidence="2">WJC10195</strain>
    </source>
</reference>
<feature type="region of interest" description="Disordered" evidence="1">
    <location>
        <begin position="26"/>
        <end position="86"/>
    </location>
</feature>
<sequence length="113" mass="12067">MQMGCIAGTGVALLRLGKESYWAAGAASWNPTTEQASKEREPAAGLQEQSVESQTAPGQKEKREKPARVREKSPQTPPCPPAAPRFTAGEVHFSALLSPPLEAGCTRPVFHGR</sequence>
<accession>A0A9Q1EVK6</accession>
<protein>
    <submittedName>
        <fullName evidence="2">Uncharacterized protein</fullName>
    </submittedName>
</protein>
<gene>
    <name evidence="2" type="ORF">SKAU_G00300630</name>
</gene>
<feature type="compositionally biased region" description="Polar residues" evidence="1">
    <location>
        <begin position="47"/>
        <end position="57"/>
    </location>
</feature>
<keyword evidence="3" id="KW-1185">Reference proteome</keyword>
<evidence type="ECO:0000313" key="3">
    <source>
        <dbReference type="Proteomes" id="UP001152622"/>
    </source>
</evidence>
<comment type="caution">
    <text evidence="2">The sequence shown here is derived from an EMBL/GenBank/DDBJ whole genome shotgun (WGS) entry which is preliminary data.</text>
</comment>
<evidence type="ECO:0000256" key="1">
    <source>
        <dbReference type="SAM" id="MobiDB-lite"/>
    </source>
</evidence>
<feature type="compositionally biased region" description="Basic and acidic residues" evidence="1">
    <location>
        <begin position="59"/>
        <end position="73"/>
    </location>
</feature>
<dbReference type="Proteomes" id="UP001152622">
    <property type="component" value="Chromosome 12"/>
</dbReference>
<name>A0A9Q1EVK6_SYNKA</name>
<organism evidence="2 3">
    <name type="scientific">Synaphobranchus kaupii</name>
    <name type="common">Kaup's arrowtooth eel</name>
    <dbReference type="NCBI Taxonomy" id="118154"/>
    <lineage>
        <taxon>Eukaryota</taxon>
        <taxon>Metazoa</taxon>
        <taxon>Chordata</taxon>
        <taxon>Craniata</taxon>
        <taxon>Vertebrata</taxon>
        <taxon>Euteleostomi</taxon>
        <taxon>Actinopterygii</taxon>
        <taxon>Neopterygii</taxon>
        <taxon>Teleostei</taxon>
        <taxon>Anguilliformes</taxon>
        <taxon>Synaphobranchidae</taxon>
        <taxon>Synaphobranchus</taxon>
    </lineage>
</organism>